<dbReference type="InterPro" id="IPR018060">
    <property type="entry name" value="HTH_AraC"/>
</dbReference>
<dbReference type="GO" id="GO:0003677">
    <property type="term" value="F:DNA binding"/>
    <property type="evidence" value="ECO:0007669"/>
    <property type="project" value="UniProtKB-KW"/>
</dbReference>
<dbReference type="PANTHER" id="PTHR43280">
    <property type="entry name" value="ARAC-FAMILY TRANSCRIPTIONAL REGULATOR"/>
    <property type="match status" value="1"/>
</dbReference>
<proteinExistence type="predicted"/>
<feature type="domain" description="HTH araC/xylS-type" evidence="4">
    <location>
        <begin position="148"/>
        <end position="245"/>
    </location>
</feature>
<protein>
    <submittedName>
        <fullName evidence="5">AraC-type DNA-binding protein</fullName>
    </submittedName>
</protein>
<evidence type="ECO:0000313" key="6">
    <source>
        <dbReference type="Proteomes" id="UP000198647"/>
    </source>
</evidence>
<keyword evidence="2 5" id="KW-0238">DNA-binding</keyword>
<evidence type="ECO:0000259" key="4">
    <source>
        <dbReference type="PROSITE" id="PS01124"/>
    </source>
</evidence>
<evidence type="ECO:0000313" key="5">
    <source>
        <dbReference type="EMBL" id="SDX93879.1"/>
    </source>
</evidence>
<dbReference type="Gene3D" id="1.10.10.60">
    <property type="entry name" value="Homeodomain-like"/>
    <property type="match status" value="2"/>
</dbReference>
<evidence type="ECO:0000256" key="3">
    <source>
        <dbReference type="ARBA" id="ARBA00023163"/>
    </source>
</evidence>
<keyword evidence="3" id="KW-0804">Transcription</keyword>
<dbReference type="InterPro" id="IPR018062">
    <property type="entry name" value="HTH_AraC-typ_CS"/>
</dbReference>
<accession>A0A1H3FUS4</accession>
<dbReference type="Proteomes" id="UP000198647">
    <property type="component" value="Unassembled WGS sequence"/>
</dbReference>
<evidence type="ECO:0000256" key="2">
    <source>
        <dbReference type="ARBA" id="ARBA00023125"/>
    </source>
</evidence>
<dbReference type="EMBL" id="FNOS01000004">
    <property type="protein sequence ID" value="SDX93879.1"/>
    <property type="molecule type" value="Genomic_DNA"/>
</dbReference>
<dbReference type="InterPro" id="IPR009057">
    <property type="entry name" value="Homeodomain-like_sf"/>
</dbReference>
<dbReference type="PROSITE" id="PS00041">
    <property type="entry name" value="HTH_ARAC_FAMILY_1"/>
    <property type="match status" value="1"/>
</dbReference>
<dbReference type="Pfam" id="PF12833">
    <property type="entry name" value="HTH_18"/>
    <property type="match status" value="1"/>
</dbReference>
<dbReference type="SUPFAM" id="SSF46689">
    <property type="entry name" value="Homeodomain-like"/>
    <property type="match status" value="2"/>
</dbReference>
<keyword evidence="1" id="KW-0805">Transcription regulation</keyword>
<sequence length="254" mass="29825">MNSTNEKKFKQLYDQELFNLQNTEEKIFATIIKEEEYYFAAVCNSKQSEAYRRIENIADILAGEKDPQERVKDYRRFFVYLAGASAERFSKRFVFAWEFLATAVSLMKLVESWETEEDFREGMYFMTDTFMHTVNTYFLESPSHPQVMKFIQYVDEHLYDQLSVTLIADGLGMSPGHLARLVRTHLDTTCNEYIKRKKLEESVLLLQDMTLPIRDIADRIGISNGHFIRIFQEKYSCSPSEYRKRIVTGITADV</sequence>
<dbReference type="PROSITE" id="PS01124">
    <property type="entry name" value="HTH_ARAC_FAMILY_2"/>
    <property type="match status" value="1"/>
</dbReference>
<name>A0A1H3FUS4_9BACI</name>
<dbReference type="SMART" id="SM00342">
    <property type="entry name" value="HTH_ARAC"/>
    <property type="match status" value="1"/>
</dbReference>
<reference evidence="5 6" key="1">
    <citation type="submission" date="2016-10" db="EMBL/GenBank/DDBJ databases">
        <authorList>
            <person name="Varghese N."/>
            <person name="Submissions S."/>
        </authorList>
    </citation>
    <scope>NUCLEOTIDE SEQUENCE [LARGE SCALE GENOMIC DNA]</scope>
    <source>
        <strain evidence="5 6">DSM 20748</strain>
    </source>
</reference>
<organism evidence="5 6">
    <name type="scientific">Salimicrobium album</name>
    <dbReference type="NCBI Taxonomy" id="50717"/>
    <lineage>
        <taxon>Bacteria</taxon>
        <taxon>Bacillati</taxon>
        <taxon>Bacillota</taxon>
        <taxon>Bacilli</taxon>
        <taxon>Bacillales</taxon>
        <taxon>Bacillaceae</taxon>
        <taxon>Salimicrobium</taxon>
    </lineage>
</organism>
<dbReference type="RefSeq" id="WP_093107085.1">
    <property type="nucleotide sequence ID" value="NZ_FNOS01000004.1"/>
</dbReference>
<gene>
    <name evidence="5" type="ORF">SAMN04488081_1663</name>
</gene>
<keyword evidence="6" id="KW-1185">Reference proteome</keyword>
<comment type="caution">
    <text evidence="5">The sequence shown here is derived from an EMBL/GenBank/DDBJ whole genome shotgun (WGS) entry which is preliminary data.</text>
</comment>
<evidence type="ECO:0000256" key="1">
    <source>
        <dbReference type="ARBA" id="ARBA00023015"/>
    </source>
</evidence>
<dbReference type="PANTHER" id="PTHR43280:SF2">
    <property type="entry name" value="HTH-TYPE TRANSCRIPTIONAL REGULATOR EXSA"/>
    <property type="match status" value="1"/>
</dbReference>